<dbReference type="InterPro" id="IPR016035">
    <property type="entry name" value="Acyl_Trfase/lysoPLipase"/>
</dbReference>
<protein>
    <recommendedName>
        <fullName evidence="7">PNPLA domain-containing protein</fullName>
    </recommendedName>
</protein>
<keyword evidence="6" id="KW-0812">Transmembrane</keyword>
<evidence type="ECO:0000313" key="9">
    <source>
        <dbReference type="EnsemblPlants" id="Pp3c21_16960V3.1"/>
    </source>
</evidence>
<feature type="transmembrane region" description="Helical" evidence="6">
    <location>
        <begin position="370"/>
        <end position="393"/>
    </location>
</feature>
<dbReference type="PANTHER" id="PTHR14226">
    <property type="entry name" value="NEUROPATHY TARGET ESTERASE/SWISS CHEESE D.MELANOGASTER"/>
    <property type="match status" value="1"/>
</dbReference>
<organism evidence="8">
    <name type="scientific">Physcomitrium patens</name>
    <name type="common">Spreading-leaved earth moss</name>
    <name type="synonym">Physcomitrella patens</name>
    <dbReference type="NCBI Taxonomy" id="3218"/>
    <lineage>
        <taxon>Eukaryota</taxon>
        <taxon>Viridiplantae</taxon>
        <taxon>Streptophyta</taxon>
        <taxon>Embryophyta</taxon>
        <taxon>Bryophyta</taxon>
        <taxon>Bryophytina</taxon>
        <taxon>Bryopsida</taxon>
        <taxon>Funariidae</taxon>
        <taxon>Funariales</taxon>
        <taxon>Funariaceae</taxon>
        <taxon>Physcomitrium</taxon>
    </lineage>
</organism>
<dbReference type="GeneID" id="112273904"/>
<dbReference type="Gramene" id="Pp3c21_16960V3.1">
    <property type="protein sequence ID" value="Pp3c21_16960V3.1"/>
    <property type="gene ID" value="Pp3c21_16960"/>
</dbReference>
<accession>A0A2K1ISC7</accession>
<dbReference type="EnsemblPlants" id="Pp3c21_16960V3.2">
    <property type="protein sequence ID" value="Pp3c21_16960V3.2"/>
    <property type="gene ID" value="Pp3c21_16960"/>
</dbReference>
<keyword evidence="6" id="KW-1133">Transmembrane helix</keyword>
<feature type="transmembrane region" description="Helical" evidence="6">
    <location>
        <begin position="476"/>
        <end position="495"/>
    </location>
</feature>
<dbReference type="AlphaFoldDB" id="A0A2K1ISC7"/>
<evidence type="ECO:0000256" key="4">
    <source>
        <dbReference type="PROSITE-ProRule" id="PRU01161"/>
    </source>
</evidence>
<dbReference type="GO" id="GO:0016042">
    <property type="term" value="P:lipid catabolic process"/>
    <property type="evidence" value="ECO:0007669"/>
    <property type="project" value="UniProtKB-KW"/>
</dbReference>
<name>A0A2K1ISC7_PHYPA</name>
<keyword evidence="6" id="KW-0472">Membrane</keyword>
<feature type="compositionally biased region" description="Basic and acidic residues" evidence="5">
    <location>
        <begin position="1129"/>
        <end position="1139"/>
    </location>
</feature>
<evidence type="ECO:0000256" key="3">
    <source>
        <dbReference type="ARBA" id="ARBA00023098"/>
    </source>
</evidence>
<evidence type="ECO:0000256" key="2">
    <source>
        <dbReference type="ARBA" id="ARBA00022963"/>
    </source>
</evidence>
<dbReference type="Pfam" id="PF11815">
    <property type="entry name" value="DUF3336"/>
    <property type="match status" value="1"/>
</dbReference>
<dbReference type="PANTHER" id="PTHR14226:SF10">
    <property type="entry name" value="TRIACYLGLYCEROL LIPASE 4-RELATED"/>
    <property type="match status" value="1"/>
</dbReference>
<evidence type="ECO:0000256" key="1">
    <source>
        <dbReference type="ARBA" id="ARBA00022801"/>
    </source>
</evidence>
<keyword evidence="2" id="KW-0442">Lipid degradation</keyword>
<feature type="region of interest" description="Disordered" evidence="5">
    <location>
        <begin position="1000"/>
        <end position="1032"/>
    </location>
</feature>
<keyword evidence="1" id="KW-0378">Hydrolase</keyword>
<dbReference type="RefSeq" id="XP_024358714.1">
    <property type="nucleotide sequence ID" value="XM_024502946.2"/>
</dbReference>
<reference evidence="8 10" key="2">
    <citation type="journal article" date="2018" name="Plant J.">
        <title>The Physcomitrella patens chromosome-scale assembly reveals moss genome structure and evolution.</title>
        <authorList>
            <person name="Lang D."/>
            <person name="Ullrich K.K."/>
            <person name="Murat F."/>
            <person name="Fuchs J."/>
            <person name="Jenkins J."/>
            <person name="Haas F.B."/>
            <person name="Piednoel M."/>
            <person name="Gundlach H."/>
            <person name="Van Bel M."/>
            <person name="Meyberg R."/>
            <person name="Vives C."/>
            <person name="Morata J."/>
            <person name="Symeonidi A."/>
            <person name="Hiss M."/>
            <person name="Muchero W."/>
            <person name="Kamisugi Y."/>
            <person name="Saleh O."/>
            <person name="Blanc G."/>
            <person name="Decker E.L."/>
            <person name="van Gessel N."/>
            <person name="Grimwood J."/>
            <person name="Hayes R.D."/>
            <person name="Graham S.W."/>
            <person name="Gunter L.E."/>
            <person name="McDaniel S.F."/>
            <person name="Hoernstein S.N.W."/>
            <person name="Larsson A."/>
            <person name="Li F.W."/>
            <person name="Perroud P.F."/>
            <person name="Phillips J."/>
            <person name="Ranjan P."/>
            <person name="Rokshar D.S."/>
            <person name="Rothfels C.J."/>
            <person name="Schneider L."/>
            <person name="Shu S."/>
            <person name="Stevenson D.W."/>
            <person name="Thummler F."/>
            <person name="Tillich M."/>
            <person name="Villarreal Aguilar J.C."/>
            <person name="Widiez T."/>
            <person name="Wong G.K."/>
            <person name="Wymore A."/>
            <person name="Zhang Y."/>
            <person name="Zimmer A.D."/>
            <person name="Quatrano R.S."/>
            <person name="Mayer K.F.X."/>
            <person name="Goodstein D."/>
            <person name="Casacuberta J.M."/>
            <person name="Vandepoele K."/>
            <person name="Reski R."/>
            <person name="Cuming A.C."/>
            <person name="Tuskan G.A."/>
            <person name="Maumus F."/>
            <person name="Salse J."/>
            <person name="Schmutz J."/>
            <person name="Rensing S.A."/>
        </authorList>
    </citation>
    <scope>NUCLEOTIDE SEQUENCE [LARGE SCALE GENOMIC DNA]</scope>
    <source>
        <strain evidence="9 10">cv. Gransden 2004</strain>
    </source>
</reference>
<dbReference type="PROSITE" id="PS51635">
    <property type="entry name" value="PNPLA"/>
    <property type="match status" value="1"/>
</dbReference>
<dbReference type="STRING" id="3218.A0A2K1ISC7"/>
<evidence type="ECO:0000313" key="10">
    <source>
        <dbReference type="Proteomes" id="UP000006727"/>
    </source>
</evidence>
<dbReference type="InterPro" id="IPR002641">
    <property type="entry name" value="PNPLA_dom"/>
</dbReference>
<feature type="transmembrane region" description="Helical" evidence="6">
    <location>
        <begin position="451"/>
        <end position="470"/>
    </location>
</feature>
<comment type="caution">
    <text evidence="4">Lacks conserved residue(s) required for the propagation of feature annotation.</text>
</comment>
<feature type="domain" description="PNPLA" evidence="7">
    <location>
        <begin position="643"/>
        <end position="820"/>
    </location>
</feature>
<dbReference type="Proteomes" id="UP000006727">
    <property type="component" value="Chromosome 21"/>
</dbReference>
<gene>
    <name evidence="9" type="primary">LOC112273904</name>
    <name evidence="8" type="ORF">PHYPA_026299</name>
</gene>
<dbReference type="SUPFAM" id="SSF52151">
    <property type="entry name" value="FabD/lysophospholipase-like"/>
    <property type="match status" value="1"/>
</dbReference>
<sequence length="1226" mass="137177">MDFVSTMDGTLMLPGSVNATTFDFSIARFVRCIDMATVGWNLATGVYHCLLVYALNKYGLDIWFRICTRSESMPWWMNLSADHGGTAGSADGERKLLQDKLEILAEKDWGSDVASAYTQNVGVGNTVVAPAPAIATGREVRDFGFKGKEREVEVDSSSPKPKAICHSISCSLVLTFQCVLSDHQIQCWVETMRKYFGSTPRVERFEQSTVFQTLSWTHEELLHDAASLVQQAYVDDLQCTLQVGTWCVLLCQTGEKAKLVKLQGLQVPVITSACHFSAVDLLVIKGYNLDGADLIGQIEDQSLRLLSKSKASRDMEELETLSVQCKEDTVHQDLHVYASKLIVVDGSLVSVQCEPAIIVPGDDDSLSTEFTAWIMVALIMAVPVTQIALSLLYSSFGSALAIVVGQALGWMLAWSTLQLLAARKISMQGKVLQPLELKNIFVDPMNVRRGGLVLVFALMSLFSHWIWTHMGTFQKKWLLIGTTTTMLVVAIFKLLSKLRKKKHDGIISHNRHWMNLMNTAITYGEWSYAAGMLHSDKGLDEAQHYDEAYVQGKLRELQLRRSEGTIEEILFSLRADLFRHLGNMCNPHLHRYRREVPAAIRDYIKEVGNHLQAVYEMDVEEFSLEEKLTFMTETRQRLGRTALVFSGHVALGTFHSSVFRTLVEHQLLPSVVVGSNLGAIVASIATTRTSSELQHFFDDPSVPMDFYEKLSTVYVAAYRLRTHDAKPYEIEKLQDSMQELLGDLTFEEAFDLSGRILGISLPACPISHLPAQFLNYLASPHVVIWSAVAVSCVPPTGLLHRPELMIKDRFDRIVPYIPPTKVTSLEARNETSLETQIAFQQVRELFNVNHFIVSQASPYIAPWLHFKETTEERSPLISKLVNMMEMEVRHRCAQVLDMGIRLRGLTSVCAQMWEGDINIVLPITFSQVISMSSIQNDDPSPDDLRKAAMAGRRCTWAKLSAIQASCSIEFKLDEYINELQRRERHALHLEEDYRLLNDLASPRGTRQSEVDIGSSRPNLSTTQSSQGDADPCANGEFPLDLHQIPGYGTPSEAGTEDYLLDHLCSCTRNNPESLTHRCDAAPVVTDERIHVIEGGSDTVENHEPASLVGVTTWPADEATPGDSSSQGGERQDGFSKGEPESICKQLELQNRYPQQLEWDIGHDDVGRQHSYGSPTTVLEGPRSGRRIQVRRFSEQRVPLHPGCQLERYFKEMAASLSDDDERSVAL</sequence>
<dbReference type="CDD" id="cd07231">
    <property type="entry name" value="Pat_SDP1-like"/>
    <property type="match status" value="1"/>
</dbReference>
<keyword evidence="10" id="KW-1185">Reference proteome</keyword>
<reference evidence="8 10" key="1">
    <citation type="journal article" date="2008" name="Science">
        <title>The Physcomitrella genome reveals evolutionary insights into the conquest of land by plants.</title>
        <authorList>
            <person name="Rensing S."/>
            <person name="Lang D."/>
            <person name="Zimmer A."/>
            <person name="Terry A."/>
            <person name="Salamov A."/>
            <person name="Shapiro H."/>
            <person name="Nishiyama T."/>
            <person name="Perroud P.-F."/>
            <person name="Lindquist E."/>
            <person name="Kamisugi Y."/>
            <person name="Tanahashi T."/>
            <person name="Sakakibara K."/>
            <person name="Fujita T."/>
            <person name="Oishi K."/>
            <person name="Shin-I T."/>
            <person name="Kuroki Y."/>
            <person name="Toyoda A."/>
            <person name="Suzuki Y."/>
            <person name="Hashimoto A."/>
            <person name="Yamaguchi K."/>
            <person name="Sugano A."/>
            <person name="Kohara Y."/>
            <person name="Fujiyama A."/>
            <person name="Anterola A."/>
            <person name="Aoki S."/>
            <person name="Ashton N."/>
            <person name="Barbazuk W.B."/>
            <person name="Barker E."/>
            <person name="Bennetzen J."/>
            <person name="Bezanilla M."/>
            <person name="Blankenship R."/>
            <person name="Cho S.H."/>
            <person name="Dutcher S."/>
            <person name="Estelle M."/>
            <person name="Fawcett J.A."/>
            <person name="Gundlach H."/>
            <person name="Hanada K."/>
            <person name="Heyl A."/>
            <person name="Hicks K.A."/>
            <person name="Hugh J."/>
            <person name="Lohr M."/>
            <person name="Mayer K."/>
            <person name="Melkozernov A."/>
            <person name="Murata T."/>
            <person name="Nelson D."/>
            <person name="Pils B."/>
            <person name="Prigge M."/>
            <person name="Reiss B."/>
            <person name="Renner T."/>
            <person name="Rombauts S."/>
            <person name="Rushton P."/>
            <person name="Sanderfoot A."/>
            <person name="Schween G."/>
            <person name="Shiu S.-H."/>
            <person name="Stueber K."/>
            <person name="Theodoulou F.L."/>
            <person name="Tu H."/>
            <person name="Van de Peer Y."/>
            <person name="Verrier P.J."/>
            <person name="Waters E."/>
            <person name="Wood A."/>
            <person name="Yang L."/>
            <person name="Cove D."/>
            <person name="Cuming A."/>
            <person name="Hasebe M."/>
            <person name="Lucas S."/>
            <person name="Mishler D.B."/>
            <person name="Reski R."/>
            <person name="Grigoriev I."/>
            <person name="Quatrano R.S."/>
            <person name="Boore J.L."/>
        </authorList>
    </citation>
    <scope>NUCLEOTIDE SEQUENCE [LARGE SCALE GENOMIC DNA]</scope>
    <source>
        <strain evidence="9 10">cv. Gransden 2004</strain>
    </source>
</reference>
<keyword evidence="3" id="KW-0443">Lipid metabolism</keyword>
<proteinExistence type="predicted"/>
<feature type="region of interest" description="Disordered" evidence="5">
    <location>
        <begin position="1113"/>
        <end position="1139"/>
    </location>
</feature>
<dbReference type="Gramene" id="Pp3c21_16960V3.2">
    <property type="protein sequence ID" value="Pp3c21_16960V3.2"/>
    <property type="gene ID" value="Pp3c21_16960"/>
</dbReference>
<evidence type="ECO:0000256" key="6">
    <source>
        <dbReference type="SAM" id="Phobius"/>
    </source>
</evidence>
<dbReference type="PaxDb" id="3218-PP1S563_4V6.1"/>
<evidence type="ECO:0000256" key="5">
    <source>
        <dbReference type="SAM" id="MobiDB-lite"/>
    </source>
</evidence>
<dbReference type="InterPro" id="IPR050301">
    <property type="entry name" value="NTE"/>
</dbReference>
<evidence type="ECO:0000313" key="8">
    <source>
        <dbReference type="EMBL" id="PNR32174.1"/>
    </source>
</evidence>
<evidence type="ECO:0000259" key="7">
    <source>
        <dbReference type="PROSITE" id="PS51635"/>
    </source>
</evidence>
<dbReference type="EnsemblPlants" id="Pp3c21_16960V3.1">
    <property type="protein sequence ID" value="Pp3c21_16960V3.1"/>
    <property type="gene ID" value="Pp3c21_16960"/>
</dbReference>
<dbReference type="GO" id="GO:0004806">
    <property type="term" value="F:triacylglycerol lipase activity"/>
    <property type="evidence" value="ECO:0007669"/>
    <property type="project" value="InterPro"/>
</dbReference>
<feature type="compositionally biased region" description="Polar residues" evidence="5">
    <location>
        <begin position="1015"/>
        <end position="1027"/>
    </location>
</feature>
<feature type="transmembrane region" description="Helical" evidence="6">
    <location>
        <begin position="399"/>
        <end position="420"/>
    </location>
</feature>
<reference evidence="9" key="3">
    <citation type="submission" date="2020-12" db="UniProtKB">
        <authorList>
            <consortium name="EnsemblPlants"/>
        </authorList>
    </citation>
    <scope>IDENTIFICATION</scope>
</reference>
<dbReference type="OrthoDB" id="10049244at2759"/>
<dbReference type="KEGG" id="ppp:112273904"/>
<dbReference type="InterPro" id="IPR021771">
    <property type="entry name" value="Triacylglycerol_lipase_N"/>
</dbReference>
<dbReference type="EMBL" id="ABEU02000021">
    <property type="protein sequence ID" value="PNR32174.1"/>
    <property type="molecule type" value="Genomic_DNA"/>
</dbReference>